<dbReference type="InterPro" id="IPR016152">
    <property type="entry name" value="PTrfase/Anion_transptr"/>
</dbReference>
<gene>
    <name evidence="7" type="ORF">JZO85_12400</name>
</gene>
<dbReference type="PANTHER" id="PTHR47738:SF2">
    <property type="entry name" value="PTS SYSTEM FRUCTOSE-LIKE EIIA COMPONENT"/>
    <property type="match status" value="1"/>
</dbReference>
<proteinExistence type="predicted"/>
<dbReference type="NCBIfam" id="TIGR00848">
    <property type="entry name" value="fruA"/>
    <property type="match status" value="1"/>
</dbReference>
<dbReference type="SUPFAM" id="SSF55804">
    <property type="entry name" value="Phoshotransferase/anion transport protein"/>
    <property type="match status" value="1"/>
</dbReference>
<dbReference type="Proteomes" id="UP000664495">
    <property type="component" value="Unassembled WGS sequence"/>
</dbReference>
<evidence type="ECO:0000256" key="2">
    <source>
        <dbReference type="ARBA" id="ARBA00022553"/>
    </source>
</evidence>
<keyword evidence="8" id="KW-1185">Reference proteome</keyword>
<accession>A0ABS3HKI0</accession>
<dbReference type="InterPro" id="IPR002178">
    <property type="entry name" value="PTS_EIIA_type-2_dom"/>
</dbReference>
<keyword evidence="1" id="KW-0813">Transport</keyword>
<dbReference type="InterPro" id="IPR004715">
    <property type="entry name" value="PTS_IIA_fruc"/>
</dbReference>
<keyword evidence="4" id="KW-0808">Transferase</keyword>
<dbReference type="CDD" id="cd00211">
    <property type="entry name" value="PTS_IIA_fru"/>
    <property type="match status" value="1"/>
</dbReference>
<reference evidence="7 8" key="1">
    <citation type="submission" date="2021-03" db="EMBL/GenBank/DDBJ databases">
        <title>Enterococcal diversity collection.</title>
        <authorList>
            <person name="Gilmore M.S."/>
            <person name="Schwartzman J."/>
            <person name="Van Tyne D."/>
            <person name="Martin M."/>
            <person name="Earl A.M."/>
            <person name="Manson A.L."/>
            <person name="Straub T."/>
            <person name="Salamzade R."/>
            <person name="Saavedra J."/>
            <person name="Lebreton F."/>
            <person name="Prichula J."/>
            <person name="Schaufler K."/>
            <person name="Gaca A."/>
            <person name="Sgardioli B."/>
            <person name="Wagenaar J."/>
            <person name="Strong T."/>
        </authorList>
    </citation>
    <scope>NUCLEOTIDE SEQUENCE [LARGE SCALE GENOMIC DNA]</scope>
    <source>
        <strain evidence="7 8">MJM16</strain>
    </source>
</reference>
<evidence type="ECO:0000256" key="3">
    <source>
        <dbReference type="ARBA" id="ARBA00022597"/>
    </source>
</evidence>
<sequence>MKLVDLMMNDLVIFDESIRSKDELFSKLGHLLEENQRVTKAKKVIKDLYRREAETSTGIEDGFGIPHAQSKAVLQPTICFVRTGKMSDYTGLDGREIEWVFAILVPKKTSNIHLEILSNLSRRLMNETFRNQLKHAANAIEVIEIISKEESS</sequence>
<dbReference type="PROSITE" id="PS51094">
    <property type="entry name" value="PTS_EIIA_TYPE_2"/>
    <property type="match status" value="1"/>
</dbReference>
<name>A0ABS3HKI0_9ENTE</name>
<keyword evidence="2" id="KW-0597">Phosphoprotein</keyword>
<dbReference type="Pfam" id="PF00359">
    <property type="entry name" value="PTS_EIIA_2"/>
    <property type="match status" value="1"/>
</dbReference>
<comment type="caution">
    <text evidence="7">The sequence shown here is derived from an EMBL/GenBank/DDBJ whole genome shotgun (WGS) entry which is preliminary data.</text>
</comment>
<evidence type="ECO:0000313" key="7">
    <source>
        <dbReference type="EMBL" id="MBO0453078.1"/>
    </source>
</evidence>
<dbReference type="Gene3D" id="3.40.930.10">
    <property type="entry name" value="Mannitol-specific EII, Chain A"/>
    <property type="match status" value="1"/>
</dbReference>
<dbReference type="RefSeq" id="WP_207108920.1">
    <property type="nucleotide sequence ID" value="NZ_JAFLVR010000028.1"/>
</dbReference>
<protein>
    <submittedName>
        <fullName evidence="7">PTS sugar transporter subunit IIA</fullName>
    </submittedName>
</protein>
<dbReference type="EMBL" id="JAFLVR010000028">
    <property type="protein sequence ID" value="MBO0453078.1"/>
    <property type="molecule type" value="Genomic_DNA"/>
</dbReference>
<dbReference type="InterPro" id="IPR051541">
    <property type="entry name" value="PTS_SugarTrans_NitroReg"/>
</dbReference>
<evidence type="ECO:0000256" key="5">
    <source>
        <dbReference type="ARBA" id="ARBA00022683"/>
    </source>
</evidence>
<evidence type="ECO:0000313" key="8">
    <source>
        <dbReference type="Proteomes" id="UP000664495"/>
    </source>
</evidence>
<evidence type="ECO:0000259" key="6">
    <source>
        <dbReference type="PROSITE" id="PS51094"/>
    </source>
</evidence>
<feature type="domain" description="PTS EIIA type-2" evidence="6">
    <location>
        <begin position="5"/>
        <end position="149"/>
    </location>
</feature>
<keyword evidence="3 7" id="KW-0762">Sugar transport</keyword>
<organism evidence="7 8">
    <name type="scientific">Candidatus Enterococcus murrayae</name>
    <dbReference type="NCBI Taxonomy" id="2815321"/>
    <lineage>
        <taxon>Bacteria</taxon>
        <taxon>Bacillati</taxon>
        <taxon>Bacillota</taxon>
        <taxon>Bacilli</taxon>
        <taxon>Lactobacillales</taxon>
        <taxon>Enterococcaceae</taxon>
        <taxon>Enterococcus</taxon>
    </lineage>
</organism>
<keyword evidence="5" id="KW-0598">Phosphotransferase system</keyword>
<evidence type="ECO:0000256" key="4">
    <source>
        <dbReference type="ARBA" id="ARBA00022679"/>
    </source>
</evidence>
<evidence type="ECO:0000256" key="1">
    <source>
        <dbReference type="ARBA" id="ARBA00022448"/>
    </source>
</evidence>
<dbReference type="PANTHER" id="PTHR47738">
    <property type="entry name" value="PTS SYSTEM FRUCTOSE-LIKE EIIA COMPONENT-RELATED"/>
    <property type="match status" value="1"/>
</dbReference>